<dbReference type="Pfam" id="PF08373">
    <property type="entry name" value="RAP"/>
    <property type="match status" value="1"/>
</dbReference>
<evidence type="ECO:0000313" key="2">
    <source>
        <dbReference type="EMBL" id="JAV94356.1"/>
    </source>
</evidence>
<gene>
    <name evidence="3" type="ORF">PPYR_06297</name>
</gene>
<name>A0A1Y1NDN7_PHOPY</name>
<dbReference type="EMBL" id="GEZM01009724">
    <property type="protein sequence ID" value="JAV94357.1"/>
    <property type="molecule type" value="Transcribed_RNA"/>
</dbReference>
<dbReference type="EMBL" id="GEZM01009725">
    <property type="protein sequence ID" value="JAV94356.1"/>
    <property type="molecule type" value="Transcribed_RNA"/>
</dbReference>
<dbReference type="InParanoid" id="A0A1Y1NDN7"/>
<dbReference type="AlphaFoldDB" id="A0A1Y1NDN7"/>
<reference evidence="3" key="3">
    <citation type="submission" date="2019-08" db="EMBL/GenBank/DDBJ databases">
        <authorList>
            <consortium name="Photinus pyralis genome working group"/>
            <person name="Fallon T.R."/>
            <person name="Sander Lower S.E."/>
            <person name="Weng J.-K."/>
        </authorList>
    </citation>
    <scope>NUCLEOTIDE SEQUENCE</scope>
    <source>
        <strain evidence="3">1611_PpyrPB1</strain>
        <tissue evidence="3">Whole body</tissue>
    </source>
</reference>
<keyword evidence="4" id="KW-1185">Reference proteome</keyword>
<dbReference type="OrthoDB" id="443524at2759"/>
<protein>
    <recommendedName>
        <fullName evidence="1">RAP domain-containing protein</fullName>
    </recommendedName>
</protein>
<dbReference type="InterPro" id="IPR013584">
    <property type="entry name" value="RAP"/>
</dbReference>
<accession>A0A1Y1NDN7</accession>
<proteinExistence type="predicted"/>
<dbReference type="PROSITE" id="PS51286">
    <property type="entry name" value="RAP"/>
    <property type="match status" value="1"/>
</dbReference>
<dbReference type="EMBL" id="VVIM01000004">
    <property type="protein sequence ID" value="KAB0800557.1"/>
    <property type="molecule type" value="Genomic_DNA"/>
</dbReference>
<organism evidence="2">
    <name type="scientific">Photinus pyralis</name>
    <name type="common">Common eastern firefly</name>
    <name type="synonym">Lampyris pyralis</name>
    <dbReference type="NCBI Taxonomy" id="7054"/>
    <lineage>
        <taxon>Eukaryota</taxon>
        <taxon>Metazoa</taxon>
        <taxon>Ecdysozoa</taxon>
        <taxon>Arthropoda</taxon>
        <taxon>Hexapoda</taxon>
        <taxon>Insecta</taxon>
        <taxon>Pterygota</taxon>
        <taxon>Neoptera</taxon>
        <taxon>Endopterygota</taxon>
        <taxon>Coleoptera</taxon>
        <taxon>Polyphaga</taxon>
        <taxon>Elateriformia</taxon>
        <taxon>Elateroidea</taxon>
        <taxon>Lampyridae</taxon>
        <taxon>Lampyrinae</taxon>
        <taxon>Photinus</taxon>
    </lineage>
</organism>
<dbReference type="Proteomes" id="UP000327044">
    <property type="component" value="Unassembled WGS sequence"/>
</dbReference>
<dbReference type="SMART" id="SM00952">
    <property type="entry name" value="RAP"/>
    <property type="match status" value="1"/>
</dbReference>
<reference evidence="2" key="1">
    <citation type="journal article" date="2016" name="Sci. Rep.">
        <title>Molecular characterization of firefly nuptial gifts: a multi-omics approach sheds light on postcopulatory sexual selection.</title>
        <authorList>
            <person name="Al-Wathiqui N."/>
            <person name="Fallon T.R."/>
            <person name="South A."/>
            <person name="Weng J.K."/>
            <person name="Lewis S.M."/>
        </authorList>
    </citation>
    <scope>NUCLEOTIDE SEQUENCE</scope>
</reference>
<reference evidence="3 4" key="2">
    <citation type="journal article" date="2018" name="Elife">
        <title>Firefly genomes illuminate parallel origins of bioluminescence in beetles.</title>
        <authorList>
            <person name="Fallon T.R."/>
            <person name="Lower S.E."/>
            <person name="Chang C.H."/>
            <person name="Bessho-Uehara M."/>
            <person name="Martin G.J."/>
            <person name="Bewick A.J."/>
            <person name="Behringer M."/>
            <person name="Debat H.J."/>
            <person name="Wong I."/>
            <person name="Day J.C."/>
            <person name="Suvorov A."/>
            <person name="Silva C.J."/>
            <person name="Stanger-Hall K.F."/>
            <person name="Hall D.W."/>
            <person name="Schmitz R.J."/>
            <person name="Nelson D.R."/>
            <person name="Lewis S.M."/>
            <person name="Shigenobu S."/>
            <person name="Bybee S.M."/>
            <person name="Larracuente A.M."/>
            <person name="Oba Y."/>
            <person name="Weng J.K."/>
        </authorList>
    </citation>
    <scope>NUCLEOTIDE SEQUENCE [LARGE SCALE GENOMIC DNA]</scope>
    <source>
        <strain evidence="3">1611_PpyrPB1</strain>
        <tissue evidence="3">Whole body</tissue>
    </source>
</reference>
<evidence type="ECO:0000259" key="1">
    <source>
        <dbReference type="PROSITE" id="PS51286"/>
    </source>
</evidence>
<evidence type="ECO:0000313" key="3">
    <source>
        <dbReference type="EMBL" id="KAB0800557.1"/>
    </source>
</evidence>
<evidence type="ECO:0000313" key="4">
    <source>
        <dbReference type="Proteomes" id="UP000327044"/>
    </source>
</evidence>
<feature type="domain" description="RAP" evidence="1">
    <location>
        <begin position="543"/>
        <end position="600"/>
    </location>
</feature>
<sequence length="616" mass="70547">MKAFDLIAQLTRLRRIHTDCRLYSKINKEFSKAPVTVASSAPDYLIQNLRNARSSQNVLEIVKDHYNIMNSKQVMQALRSIYLLQKQGSQDLSTQQIMKNPSFERLCHKLKSQAGLIELNETIEALKVVSYVGVSSTSTIVQVLLQLLRHNINDLSLHHIIFLDFLLRQFKSSPLVEALLIALPIVFDVNLPVKIETRNVTYLVEYLQYVSKKRVSEKCISLIVNNLKTHCQDGSVLEPKLAKSIIWSICDMEDNEFFEPLLKDALNAMLFNIDAFDWRDLETTLSKLATKYSPQYPFYYDEVFYDTCASYVIDKDLGFQEALYTLRKMLKPNHSNEKLLSYLSQKCHEDPHLLLKAPPMTIFTVAISISLTEFRPIHWETMKNALAETTCFQDYKKPDILWMKLAAALCSLDVYKFDVLDKCFSDSYLESMIKQRNIFDFGNFILVCQAINAFQPNYAHLLPSTNIINNIFAQINHNENYPLEVPLIKGLGGEVYVKTGVTSKLAHHIDHVVVLRKGGYPISLPQDAKHLEDITVAPDSQIVLILVLGPSHYTINNKKLKASTALMIKTLEAKNYTVIPFSLEVWEGLADFEKVPYLMQEIKSSIENEQNMSEIR</sequence>